<dbReference type="SUPFAM" id="SSF52172">
    <property type="entry name" value="CheY-like"/>
    <property type="match status" value="1"/>
</dbReference>
<dbReference type="GO" id="GO:0006355">
    <property type="term" value="P:regulation of DNA-templated transcription"/>
    <property type="evidence" value="ECO:0007669"/>
    <property type="project" value="InterPro"/>
</dbReference>
<evidence type="ECO:0000256" key="1">
    <source>
        <dbReference type="ARBA" id="ARBA00022553"/>
    </source>
</evidence>
<dbReference type="FunFam" id="1.10.10.10:FF:000005">
    <property type="entry name" value="Two-component system response regulator"/>
    <property type="match status" value="1"/>
</dbReference>
<dbReference type="PANTHER" id="PTHR48111:SF76">
    <property type="entry name" value="TWO-COMPONENT RESPONSE REGULATOR"/>
    <property type="match status" value="1"/>
</dbReference>
<reference evidence="10 11" key="1">
    <citation type="submission" date="2017-08" db="EMBL/GenBank/DDBJ databases">
        <title>Infants hospitalized years apart are colonized by the same room-sourced microbial strains.</title>
        <authorList>
            <person name="Brooks B."/>
            <person name="Olm M.R."/>
            <person name="Firek B.A."/>
            <person name="Baker R."/>
            <person name="Thomas B.C."/>
            <person name="Morowitz M.J."/>
            <person name="Banfield J.F."/>
        </authorList>
    </citation>
    <scope>NUCLEOTIDE SEQUENCE [LARGE SCALE GENOMIC DNA]</scope>
    <source>
        <strain evidence="10">S2_006_000_R2_64</strain>
    </source>
</reference>
<dbReference type="Proteomes" id="UP000249739">
    <property type="component" value="Unassembled WGS sequence"/>
</dbReference>
<dbReference type="SMART" id="SM00862">
    <property type="entry name" value="Trans_reg_C"/>
    <property type="match status" value="1"/>
</dbReference>
<evidence type="ECO:0000313" key="10">
    <source>
        <dbReference type="EMBL" id="PZP56288.1"/>
    </source>
</evidence>
<dbReference type="GO" id="GO:0032993">
    <property type="term" value="C:protein-DNA complex"/>
    <property type="evidence" value="ECO:0007669"/>
    <property type="project" value="TreeGrafter"/>
</dbReference>
<dbReference type="InterPro" id="IPR001867">
    <property type="entry name" value="OmpR/PhoB-type_DNA-bd"/>
</dbReference>
<keyword evidence="5" id="KW-0804">Transcription</keyword>
<dbReference type="InterPro" id="IPR016032">
    <property type="entry name" value="Sig_transdc_resp-reg_C-effctor"/>
</dbReference>
<name>A0A2W5FMT1_9BACT</name>
<dbReference type="InterPro" id="IPR039420">
    <property type="entry name" value="WalR-like"/>
</dbReference>
<evidence type="ECO:0000313" key="11">
    <source>
        <dbReference type="Proteomes" id="UP000249739"/>
    </source>
</evidence>
<feature type="DNA-binding region" description="OmpR/PhoB-type" evidence="7">
    <location>
        <begin position="126"/>
        <end position="224"/>
    </location>
</feature>
<evidence type="ECO:0000256" key="2">
    <source>
        <dbReference type="ARBA" id="ARBA00023012"/>
    </source>
</evidence>
<dbReference type="PROSITE" id="PS51755">
    <property type="entry name" value="OMPR_PHOB"/>
    <property type="match status" value="1"/>
</dbReference>
<evidence type="ECO:0000256" key="7">
    <source>
        <dbReference type="PROSITE-ProRule" id="PRU01091"/>
    </source>
</evidence>
<dbReference type="SUPFAM" id="SSF46894">
    <property type="entry name" value="C-terminal effector domain of the bipartite response regulators"/>
    <property type="match status" value="1"/>
</dbReference>
<dbReference type="PANTHER" id="PTHR48111">
    <property type="entry name" value="REGULATOR OF RPOS"/>
    <property type="match status" value="1"/>
</dbReference>
<dbReference type="GO" id="GO:0000156">
    <property type="term" value="F:phosphorelay response regulator activity"/>
    <property type="evidence" value="ECO:0007669"/>
    <property type="project" value="TreeGrafter"/>
</dbReference>
<evidence type="ECO:0000256" key="6">
    <source>
        <dbReference type="PROSITE-ProRule" id="PRU00169"/>
    </source>
</evidence>
<evidence type="ECO:0000256" key="3">
    <source>
        <dbReference type="ARBA" id="ARBA00023015"/>
    </source>
</evidence>
<keyword evidence="3" id="KW-0805">Transcription regulation</keyword>
<dbReference type="Pfam" id="PF00486">
    <property type="entry name" value="Trans_reg_C"/>
    <property type="match status" value="1"/>
</dbReference>
<accession>A0A2W5FMT1</accession>
<comment type="caution">
    <text evidence="10">The sequence shown here is derived from an EMBL/GenBank/DDBJ whole genome shotgun (WGS) entry which is preliminary data.</text>
</comment>
<organism evidence="10 11">
    <name type="scientific">Micavibrio aeruginosavorus</name>
    <dbReference type="NCBI Taxonomy" id="349221"/>
    <lineage>
        <taxon>Bacteria</taxon>
        <taxon>Pseudomonadati</taxon>
        <taxon>Bdellovibrionota</taxon>
        <taxon>Bdellovibrionia</taxon>
        <taxon>Bdellovibrionales</taxon>
        <taxon>Pseudobdellovibrionaceae</taxon>
        <taxon>Micavibrio</taxon>
    </lineage>
</organism>
<evidence type="ECO:0000256" key="5">
    <source>
        <dbReference type="ARBA" id="ARBA00023163"/>
    </source>
</evidence>
<feature type="domain" description="OmpR/PhoB-type" evidence="9">
    <location>
        <begin position="126"/>
        <end position="224"/>
    </location>
</feature>
<dbReference type="InterPro" id="IPR001789">
    <property type="entry name" value="Sig_transdc_resp-reg_receiver"/>
</dbReference>
<dbReference type="GO" id="GO:0005829">
    <property type="term" value="C:cytosol"/>
    <property type="evidence" value="ECO:0007669"/>
    <property type="project" value="TreeGrafter"/>
</dbReference>
<dbReference type="GO" id="GO:0000976">
    <property type="term" value="F:transcription cis-regulatory region binding"/>
    <property type="evidence" value="ECO:0007669"/>
    <property type="project" value="TreeGrafter"/>
</dbReference>
<feature type="domain" description="Response regulatory" evidence="8">
    <location>
        <begin position="2"/>
        <end position="116"/>
    </location>
</feature>
<evidence type="ECO:0000259" key="8">
    <source>
        <dbReference type="PROSITE" id="PS50110"/>
    </source>
</evidence>
<proteinExistence type="predicted"/>
<feature type="modified residue" description="4-aspartylphosphate" evidence="6">
    <location>
        <position position="51"/>
    </location>
</feature>
<dbReference type="Gene3D" id="6.10.250.690">
    <property type="match status" value="1"/>
</dbReference>
<dbReference type="Pfam" id="PF00072">
    <property type="entry name" value="Response_reg"/>
    <property type="match status" value="1"/>
</dbReference>
<dbReference type="InterPro" id="IPR036388">
    <property type="entry name" value="WH-like_DNA-bd_sf"/>
</dbReference>
<dbReference type="AlphaFoldDB" id="A0A2W5FMT1"/>
<evidence type="ECO:0000256" key="4">
    <source>
        <dbReference type="ARBA" id="ARBA00023125"/>
    </source>
</evidence>
<keyword evidence="4 7" id="KW-0238">DNA-binding</keyword>
<dbReference type="PROSITE" id="PS50110">
    <property type="entry name" value="RESPONSE_REGULATORY"/>
    <property type="match status" value="1"/>
</dbReference>
<keyword evidence="2" id="KW-0902">Two-component regulatory system</keyword>
<evidence type="ECO:0000259" key="9">
    <source>
        <dbReference type="PROSITE" id="PS51755"/>
    </source>
</evidence>
<dbReference type="Gene3D" id="3.40.50.2300">
    <property type="match status" value="1"/>
</dbReference>
<dbReference type="CDD" id="cd00383">
    <property type="entry name" value="trans_reg_C"/>
    <property type="match status" value="1"/>
</dbReference>
<dbReference type="InterPro" id="IPR011006">
    <property type="entry name" value="CheY-like_superfamily"/>
</dbReference>
<dbReference type="EMBL" id="QFOT01000031">
    <property type="protein sequence ID" value="PZP56288.1"/>
    <property type="molecule type" value="Genomic_DNA"/>
</dbReference>
<keyword evidence="1 6" id="KW-0597">Phosphoprotein</keyword>
<gene>
    <name evidence="10" type="ORF">DI586_04240</name>
</gene>
<protein>
    <submittedName>
        <fullName evidence="10">DNA-binding response regulator</fullName>
    </submittedName>
</protein>
<dbReference type="SMART" id="SM00448">
    <property type="entry name" value="REC"/>
    <property type="match status" value="1"/>
</dbReference>
<dbReference type="Gene3D" id="1.10.10.10">
    <property type="entry name" value="Winged helix-like DNA-binding domain superfamily/Winged helix DNA-binding domain"/>
    <property type="match status" value="1"/>
</dbReference>
<sequence length="224" mass="25046">MRILCIEDDEQVLDYIVRSLGGQGHHVAPCSEGIEGLQKAKTENYDLAIIDRMLPGLDGISIIQNLRASGSRLPVIILSALGEVDDKVSGLRAGGDDYLVKPFAFEELLARIEVLGRRANVSMDNPSHLLASGLDLDLIERRVSRDGITIDLLTREFRLLEQLMRHKGQVVTRAMLLESVWDYNFDPQTNIIDVHISRLRGKIDKGFEKQLIKTVRGAGYIVED</sequence>